<dbReference type="SUPFAM" id="SSF47384">
    <property type="entry name" value="Homodimeric domain of signal transducing histidine kinase"/>
    <property type="match status" value="1"/>
</dbReference>
<sequence length="614" mass="67520">MGKAIRLSGLIILLATLLLPAGLRAQQMRPHSMLVLDQSDRRGPFYYQVFVGLRDAVSAHGHAPTTVYTESLDLNRFGGEAYQDSFQRFLEVKYRDRPIGVVVVVGAAALELALRWRPQLWPDAPIVFALVEEADFKRLRPPGYVTGGILDLKFKDAVSAARAVVPNLKTVVLVGAEWERQVIFRNWKDQAAAGIPGVDIIEIVGRPMPDIVARVAALPDHSAIVYTGLYSDGKGNYYPPSDALAFVVVKANRPIVVPAETFLEPGGVGGYVLVPSLIGAEAAQRALRILDGEAPENLPPSVVGAVKPIFNWRQMERWEVSEASLPQGSEIRFREPGFLERYRWRAVALATAVLVQSLLIAFLLHERHMRRKAEVEASNQQSQLAHINRQATAGELSSSIAHELNQPLGSILTNAETAELILASPTPDLQEVREIISDIKRDDLRASEVIRRMRSLLKRAPFEKKEIDLNQIMREAFDFLKLQASSRNVAIYLQTSPQTLRVKGDPVQLQQVILNLAVNSMDAMAKMPYGRTIIGRTEVNGEASAVISISDSGPGIPQDRLNEIFDPFFTTKEQGMGIGLSIARTIILAHSGQIWAENQSGGGAVFHLSLPLAA</sequence>
<evidence type="ECO:0000313" key="6">
    <source>
        <dbReference type="EMBL" id="VIO79520.1"/>
    </source>
</evidence>
<dbReference type="PRINTS" id="PR00344">
    <property type="entry name" value="BCTRLSENSOR"/>
</dbReference>
<comment type="catalytic activity">
    <reaction evidence="1">
        <text>ATP + protein L-histidine = ADP + protein N-phospho-L-histidine.</text>
        <dbReference type="EC" id="2.7.13.3"/>
    </reaction>
</comment>
<dbReference type="Gene3D" id="1.10.287.130">
    <property type="match status" value="1"/>
</dbReference>
<keyword evidence="7" id="KW-1185">Reference proteome</keyword>
<comment type="caution">
    <text evidence="6">The sequence shown here is derived from an EMBL/GenBank/DDBJ whole genome shotgun (WGS) entry which is preliminary data.</text>
</comment>
<dbReference type="SUPFAM" id="SSF55874">
    <property type="entry name" value="ATPase domain of HSP90 chaperone/DNA topoisomerase II/histidine kinase"/>
    <property type="match status" value="1"/>
</dbReference>
<gene>
    <name evidence="6" type="primary">tmoS_6</name>
    <name evidence="6" type="ORF">CI1B_78530</name>
</gene>
<evidence type="ECO:0000259" key="5">
    <source>
        <dbReference type="PROSITE" id="PS50109"/>
    </source>
</evidence>
<dbReference type="PANTHER" id="PTHR43065">
    <property type="entry name" value="SENSOR HISTIDINE KINASE"/>
    <property type="match status" value="1"/>
</dbReference>
<dbReference type="SMART" id="SM00388">
    <property type="entry name" value="HisKA"/>
    <property type="match status" value="1"/>
</dbReference>
<dbReference type="InterPro" id="IPR003661">
    <property type="entry name" value="HisK_dim/P_dom"/>
</dbReference>
<protein>
    <recommendedName>
        <fullName evidence="2">histidine kinase</fullName>
        <ecNumber evidence="2">2.7.13.3</ecNumber>
    </recommendedName>
</protein>
<keyword evidence="4" id="KW-1133">Transmembrane helix</keyword>
<dbReference type="Pfam" id="PF04392">
    <property type="entry name" value="ABC_sub_bind"/>
    <property type="match status" value="1"/>
</dbReference>
<evidence type="ECO:0000256" key="2">
    <source>
        <dbReference type="ARBA" id="ARBA00012438"/>
    </source>
</evidence>
<dbReference type="InterPro" id="IPR036097">
    <property type="entry name" value="HisK_dim/P_sf"/>
</dbReference>
<dbReference type="PANTHER" id="PTHR43065:SF42">
    <property type="entry name" value="TWO-COMPONENT SENSOR PPRA"/>
    <property type="match status" value="1"/>
</dbReference>
<accession>A0A508TZ60</accession>
<dbReference type="PROSITE" id="PS50109">
    <property type="entry name" value="HIS_KIN"/>
    <property type="match status" value="1"/>
</dbReference>
<keyword evidence="3" id="KW-0597">Phosphoprotein</keyword>
<feature type="domain" description="Histidine kinase" evidence="5">
    <location>
        <begin position="399"/>
        <end position="614"/>
    </location>
</feature>
<dbReference type="Proteomes" id="UP000328092">
    <property type="component" value="Unassembled WGS sequence"/>
</dbReference>
<reference evidence="6" key="1">
    <citation type="submission" date="2019-02" db="EMBL/GenBank/DDBJ databases">
        <authorList>
            <person name="Pothier F.J."/>
        </authorList>
    </citation>
    <scope>NUCLEOTIDE SEQUENCE</scope>
    <source>
        <strain evidence="6">CI-1B</strain>
    </source>
</reference>
<keyword evidence="4" id="KW-0472">Membrane</keyword>
<feature type="transmembrane region" description="Helical" evidence="4">
    <location>
        <begin position="342"/>
        <end position="364"/>
    </location>
</feature>
<dbReference type="Pfam" id="PF02518">
    <property type="entry name" value="HATPase_c"/>
    <property type="match status" value="1"/>
</dbReference>
<dbReference type="EC" id="2.7.13.3" evidence="2"/>
<dbReference type="AlphaFoldDB" id="A0A508TZ60"/>
<evidence type="ECO:0000256" key="3">
    <source>
        <dbReference type="ARBA" id="ARBA00022553"/>
    </source>
</evidence>
<dbReference type="InterPro" id="IPR004358">
    <property type="entry name" value="Sig_transdc_His_kin-like_C"/>
</dbReference>
<dbReference type="Pfam" id="PF00512">
    <property type="entry name" value="HisKA"/>
    <property type="match status" value="1"/>
</dbReference>
<dbReference type="Gene3D" id="3.30.565.10">
    <property type="entry name" value="Histidine kinase-like ATPase, C-terminal domain"/>
    <property type="match status" value="1"/>
</dbReference>
<dbReference type="InterPro" id="IPR007487">
    <property type="entry name" value="ABC_transpt-TYRBP-like"/>
</dbReference>
<dbReference type="SMART" id="SM00387">
    <property type="entry name" value="HATPase_c"/>
    <property type="match status" value="1"/>
</dbReference>
<name>A0A508TZ60_9BRAD</name>
<evidence type="ECO:0000256" key="1">
    <source>
        <dbReference type="ARBA" id="ARBA00000085"/>
    </source>
</evidence>
<dbReference type="InterPro" id="IPR036890">
    <property type="entry name" value="HATPase_C_sf"/>
</dbReference>
<dbReference type="GO" id="GO:0000155">
    <property type="term" value="F:phosphorelay sensor kinase activity"/>
    <property type="evidence" value="ECO:0007669"/>
    <property type="project" value="InterPro"/>
</dbReference>
<keyword evidence="6" id="KW-0418">Kinase</keyword>
<keyword evidence="6" id="KW-0808">Transferase</keyword>
<evidence type="ECO:0000313" key="7">
    <source>
        <dbReference type="Proteomes" id="UP000328092"/>
    </source>
</evidence>
<organism evidence="6 7">
    <name type="scientific">Bradyrhizobium ivorense</name>
    <dbReference type="NCBI Taxonomy" id="2511166"/>
    <lineage>
        <taxon>Bacteria</taxon>
        <taxon>Pseudomonadati</taxon>
        <taxon>Pseudomonadota</taxon>
        <taxon>Alphaproteobacteria</taxon>
        <taxon>Hyphomicrobiales</taxon>
        <taxon>Nitrobacteraceae</taxon>
        <taxon>Bradyrhizobium</taxon>
    </lineage>
</organism>
<evidence type="ECO:0000256" key="4">
    <source>
        <dbReference type="SAM" id="Phobius"/>
    </source>
</evidence>
<dbReference type="EMBL" id="CAADFC020000033">
    <property type="protein sequence ID" value="VIO79520.1"/>
    <property type="molecule type" value="Genomic_DNA"/>
</dbReference>
<dbReference type="OrthoDB" id="9789238at2"/>
<proteinExistence type="predicted"/>
<dbReference type="InterPro" id="IPR003594">
    <property type="entry name" value="HATPase_dom"/>
</dbReference>
<keyword evidence="4" id="KW-0812">Transmembrane</keyword>
<dbReference type="InterPro" id="IPR005467">
    <property type="entry name" value="His_kinase_dom"/>
</dbReference>
<dbReference type="CDD" id="cd00082">
    <property type="entry name" value="HisKA"/>
    <property type="match status" value="1"/>
</dbReference>